<evidence type="ECO:0000256" key="7">
    <source>
        <dbReference type="ARBA" id="ARBA00022842"/>
    </source>
</evidence>
<keyword evidence="7 15" id="KW-0460">Magnesium</keyword>
<dbReference type="Gene3D" id="3.30.470.20">
    <property type="entry name" value="ATP-grasp fold, B domain"/>
    <property type="match status" value="1"/>
</dbReference>
<dbReference type="InterPro" id="IPR005905">
    <property type="entry name" value="D_ala_D_ala"/>
</dbReference>
<protein>
    <recommendedName>
        <fullName evidence="12">D-alanine--D-alanine ligase</fullName>
        <ecNumber evidence="12">6.3.2.4</ecNumber>
    </recommendedName>
    <alternativeName>
        <fullName evidence="12">D-Ala-D-Ala ligase</fullName>
    </alternativeName>
    <alternativeName>
        <fullName evidence="12">D-alanylalanine synthetase</fullName>
    </alternativeName>
</protein>
<evidence type="ECO:0000256" key="13">
    <source>
        <dbReference type="PIRSR" id="PIRSR039102-1"/>
    </source>
</evidence>
<name>A0A1G1XWG3_9BACT</name>
<dbReference type="PROSITE" id="PS00844">
    <property type="entry name" value="DALA_DALA_LIGASE_2"/>
    <property type="match status" value="1"/>
</dbReference>
<evidence type="ECO:0000256" key="9">
    <source>
        <dbReference type="ARBA" id="ARBA00022984"/>
    </source>
</evidence>
<dbReference type="GO" id="GO:0009252">
    <property type="term" value="P:peptidoglycan biosynthetic process"/>
    <property type="evidence" value="ECO:0007669"/>
    <property type="project" value="UniProtKB-UniRule"/>
</dbReference>
<dbReference type="GO" id="GO:0046872">
    <property type="term" value="F:metal ion binding"/>
    <property type="evidence" value="ECO:0007669"/>
    <property type="project" value="UniProtKB-KW"/>
</dbReference>
<dbReference type="InterPro" id="IPR011095">
    <property type="entry name" value="Dala_Dala_lig_C"/>
</dbReference>
<comment type="function">
    <text evidence="12">Cell wall formation.</text>
</comment>
<feature type="active site" evidence="13">
    <location>
        <position position="19"/>
    </location>
</feature>
<evidence type="ECO:0000256" key="12">
    <source>
        <dbReference type="HAMAP-Rule" id="MF_00047"/>
    </source>
</evidence>
<dbReference type="EMBL" id="MHIB01000016">
    <property type="protein sequence ID" value="OGY44453.1"/>
    <property type="molecule type" value="Genomic_DNA"/>
</dbReference>
<feature type="active site" evidence="13">
    <location>
        <position position="336"/>
    </location>
</feature>
<keyword evidence="4 15" id="KW-0479">Metal-binding</keyword>
<feature type="binding site" evidence="14">
    <location>
        <begin position="200"/>
        <end position="201"/>
    </location>
    <ligand>
        <name>ATP</name>
        <dbReference type="ChEBI" id="CHEBI:30616"/>
    </ligand>
</feature>
<feature type="binding site" evidence="15">
    <location>
        <position position="327"/>
    </location>
    <ligand>
        <name>Mg(2+)</name>
        <dbReference type="ChEBI" id="CHEBI:18420"/>
        <label>2</label>
    </ligand>
</feature>
<keyword evidence="5 14" id="KW-0547">Nucleotide-binding</keyword>
<keyword evidence="3 12" id="KW-0436">Ligase</keyword>
<keyword evidence="6 16" id="KW-0067">ATP-binding</keyword>
<evidence type="ECO:0000256" key="15">
    <source>
        <dbReference type="PIRSR" id="PIRSR039102-3"/>
    </source>
</evidence>
<keyword evidence="10 15" id="KW-0464">Manganese</keyword>
<feature type="binding site" evidence="14">
    <location>
        <begin position="230"/>
        <end position="238"/>
    </location>
    <ligand>
        <name>ATP</name>
        <dbReference type="ChEBI" id="CHEBI:30616"/>
    </ligand>
</feature>
<evidence type="ECO:0000313" key="18">
    <source>
        <dbReference type="EMBL" id="OGY44453.1"/>
    </source>
</evidence>
<feature type="binding site" evidence="14">
    <location>
        <begin position="324"/>
        <end position="325"/>
    </location>
    <ligand>
        <name>ATP</name>
        <dbReference type="ChEBI" id="CHEBI:30616"/>
    </ligand>
</feature>
<accession>A0A1G1XWG3</accession>
<feature type="binding site" evidence="14">
    <location>
        <begin position="192"/>
        <end position="194"/>
    </location>
    <ligand>
        <name>ATP</name>
        <dbReference type="ChEBI" id="CHEBI:30616"/>
    </ligand>
</feature>
<dbReference type="PROSITE" id="PS50975">
    <property type="entry name" value="ATP_GRASP"/>
    <property type="match status" value="1"/>
</dbReference>
<dbReference type="GO" id="GO:0005524">
    <property type="term" value="F:ATP binding"/>
    <property type="evidence" value="ECO:0007669"/>
    <property type="project" value="UniProtKB-UniRule"/>
</dbReference>
<dbReference type="GO" id="GO:0071555">
    <property type="term" value="P:cell wall organization"/>
    <property type="evidence" value="ECO:0007669"/>
    <property type="project" value="UniProtKB-KW"/>
</dbReference>
<keyword evidence="12" id="KW-0963">Cytoplasm</keyword>
<dbReference type="EC" id="6.3.2.4" evidence="12"/>
<evidence type="ECO:0000256" key="1">
    <source>
        <dbReference type="ARBA" id="ARBA00001936"/>
    </source>
</evidence>
<keyword evidence="11 12" id="KW-0961">Cell wall biogenesis/degradation</keyword>
<dbReference type="GO" id="GO:0005829">
    <property type="term" value="C:cytosol"/>
    <property type="evidence" value="ECO:0007669"/>
    <property type="project" value="TreeGrafter"/>
</dbReference>
<comment type="cofactor">
    <cofactor evidence="1">
        <name>Mn(2+)</name>
        <dbReference type="ChEBI" id="CHEBI:29035"/>
    </cofactor>
</comment>
<dbReference type="NCBIfam" id="TIGR01205">
    <property type="entry name" value="D_ala_D_alaTIGR"/>
    <property type="match status" value="1"/>
</dbReference>
<dbReference type="PANTHER" id="PTHR23132:SF25">
    <property type="entry name" value="D-ALANINE--D-ALANINE LIGASE A"/>
    <property type="match status" value="1"/>
</dbReference>
<dbReference type="SUPFAM" id="SSF56059">
    <property type="entry name" value="Glutathione synthetase ATP-binding domain-like"/>
    <property type="match status" value="1"/>
</dbReference>
<dbReference type="PIRSF" id="PIRSF039102">
    <property type="entry name" value="Ddl/VanB"/>
    <property type="match status" value="1"/>
</dbReference>
<evidence type="ECO:0000256" key="4">
    <source>
        <dbReference type="ARBA" id="ARBA00022723"/>
    </source>
</evidence>
<sequence>MSKKRKIRVGVIFGGRSGEHEVSIVSAQSVMKALDRKKYEIIPIGITKQGQWIAGSAAIKFLKSGIKKLPFKSVLPPDPTEKHLVKVKEKGLTPVSEKKPEITSVDVIFPMIHGTYGEDGKLQGLLEMADLPYVGTNVLGSAVGMDKIIQKQLFKQAGLPVVKYDWFLVLAWRQNRKKIISRLEKNLKYPMFTKPANSGSSIGIGKCHNQQELILGINDASQYDRKIIVEEGRGGIAEIEVSVLGNDSPKVSVPGEIISSNKFYDYDAKYVDGKSQAIIPAKLTKKTIRKIQAMAIKAFICLDLSGMARVDFFVTKKGYQIYLNEINTIPGFTSISMYPKLWAASGLPYAKLLDELIKLGLAKQQEKNQLATSYQPKKDWYK</sequence>
<dbReference type="InterPro" id="IPR011127">
    <property type="entry name" value="Dala_Dala_lig_N"/>
</dbReference>
<comment type="similarity">
    <text evidence="2 12">Belongs to the D-alanine--D-alanine ligase family.</text>
</comment>
<reference evidence="18 19" key="1">
    <citation type="journal article" date="2016" name="Nat. Commun.">
        <title>Thousands of microbial genomes shed light on interconnected biogeochemical processes in an aquifer system.</title>
        <authorList>
            <person name="Anantharaman K."/>
            <person name="Brown C.T."/>
            <person name="Hug L.A."/>
            <person name="Sharon I."/>
            <person name="Castelle C.J."/>
            <person name="Probst A.J."/>
            <person name="Thomas B.C."/>
            <person name="Singh A."/>
            <person name="Wilkins M.J."/>
            <person name="Karaoz U."/>
            <person name="Brodie E.L."/>
            <person name="Williams K.H."/>
            <person name="Hubbard S.S."/>
            <person name="Banfield J.F."/>
        </authorList>
    </citation>
    <scope>NUCLEOTIDE SEQUENCE [LARGE SCALE GENOMIC DNA]</scope>
</reference>
<evidence type="ECO:0000256" key="6">
    <source>
        <dbReference type="ARBA" id="ARBA00022840"/>
    </source>
</evidence>
<feature type="binding site" evidence="15">
    <location>
        <position position="311"/>
    </location>
    <ligand>
        <name>Mg(2+)</name>
        <dbReference type="ChEBI" id="CHEBI:18420"/>
        <label>1</label>
    </ligand>
</feature>
<dbReference type="PROSITE" id="PS00843">
    <property type="entry name" value="DALA_DALA_LIGASE_1"/>
    <property type="match status" value="1"/>
</dbReference>
<comment type="cofactor">
    <cofactor evidence="15">
        <name>Mg(2+)</name>
        <dbReference type="ChEBI" id="CHEBI:18420"/>
    </cofactor>
    <cofactor evidence="15">
        <name>Mn(2+)</name>
        <dbReference type="ChEBI" id="CHEBI:29035"/>
    </cofactor>
    <text evidence="15">Binds 2 magnesium or manganese ions per subunit.</text>
</comment>
<evidence type="ECO:0000256" key="8">
    <source>
        <dbReference type="ARBA" id="ARBA00022960"/>
    </source>
</evidence>
<evidence type="ECO:0000259" key="17">
    <source>
        <dbReference type="PROSITE" id="PS50975"/>
    </source>
</evidence>
<keyword evidence="9 12" id="KW-0573">Peptidoglycan synthesis</keyword>
<evidence type="ECO:0000256" key="14">
    <source>
        <dbReference type="PIRSR" id="PIRSR039102-2"/>
    </source>
</evidence>
<feature type="active site" evidence="13">
    <location>
        <position position="200"/>
    </location>
</feature>
<dbReference type="UniPathway" id="UPA00219"/>
<evidence type="ECO:0000256" key="16">
    <source>
        <dbReference type="PROSITE-ProRule" id="PRU00409"/>
    </source>
</evidence>
<dbReference type="InterPro" id="IPR016185">
    <property type="entry name" value="PreATP-grasp_dom_sf"/>
</dbReference>
<dbReference type="SUPFAM" id="SSF52440">
    <property type="entry name" value="PreATP-grasp domain"/>
    <property type="match status" value="1"/>
</dbReference>
<dbReference type="STRING" id="1797532.A2729_02205"/>
<gene>
    <name evidence="12" type="primary">ddl</name>
    <name evidence="18" type="ORF">A2729_02205</name>
</gene>
<feature type="binding site" evidence="15">
    <location>
        <position position="325"/>
    </location>
    <ligand>
        <name>Mg(2+)</name>
        <dbReference type="ChEBI" id="CHEBI:18420"/>
        <label>2</label>
    </ligand>
</feature>
<comment type="pathway">
    <text evidence="12">Cell wall biogenesis; peptidoglycan biosynthesis.</text>
</comment>
<feature type="domain" description="ATP-grasp" evidence="17">
    <location>
        <begin position="151"/>
        <end position="358"/>
    </location>
</feature>
<dbReference type="HAMAP" id="MF_00047">
    <property type="entry name" value="Dala_Dala_lig"/>
    <property type="match status" value="1"/>
</dbReference>
<dbReference type="Pfam" id="PF07478">
    <property type="entry name" value="Dala_Dala_lig_C"/>
    <property type="match status" value="1"/>
</dbReference>
<dbReference type="InterPro" id="IPR013815">
    <property type="entry name" value="ATP_grasp_subdomain_1"/>
</dbReference>
<evidence type="ECO:0000256" key="10">
    <source>
        <dbReference type="ARBA" id="ARBA00023211"/>
    </source>
</evidence>
<comment type="caution">
    <text evidence="18">The sequence shown here is derived from an EMBL/GenBank/DDBJ whole genome shotgun (WGS) entry which is preliminary data.</text>
</comment>
<dbReference type="FunFam" id="3.30.470.20:FF:000008">
    <property type="entry name" value="D-alanine--D-alanine ligase"/>
    <property type="match status" value="1"/>
</dbReference>
<dbReference type="Proteomes" id="UP000178930">
    <property type="component" value="Unassembled WGS sequence"/>
</dbReference>
<organism evidence="18 19">
    <name type="scientific">Candidatus Buchananbacteria bacterium RIFCSPHIGHO2_01_FULL_39_14</name>
    <dbReference type="NCBI Taxonomy" id="1797532"/>
    <lineage>
        <taxon>Bacteria</taxon>
        <taxon>Candidatus Buchananiibacteriota</taxon>
    </lineage>
</organism>
<evidence type="ECO:0000256" key="11">
    <source>
        <dbReference type="ARBA" id="ARBA00023316"/>
    </source>
</evidence>
<proteinExistence type="inferred from homology"/>
<comment type="catalytic activity">
    <reaction evidence="12">
        <text>2 D-alanine + ATP = D-alanyl-D-alanine + ADP + phosphate + H(+)</text>
        <dbReference type="Rhea" id="RHEA:11224"/>
        <dbReference type="ChEBI" id="CHEBI:15378"/>
        <dbReference type="ChEBI" id="CHEBI:30616"/>
        <dbReference type="ChEBI" id="CHEBI:43474"/>
        <dbReference type="ChEBI" id="CHEBI:57416"/>
        <dbReference type="ChEBI" id="CHEBI:57822"/>
        <dbReference type="ChEBI" id="CHEBI:456216"/>
        <dbReference type="EC" id="6.3.2.4"/>
    </reaction>
</comment>
<dbReference type="Pfam" id="PF01820">
    <property type="entry name" value="Dala_Dala_lig_N"/>
    <property type="match status" value="1"/>
</dbReference>
<evidence type="ECO:0000313" key="19">
    <source>
        <dbReference type="Proteomes" id="UP000178930"/>
    </source>
</evidence>
<dbReference type="GO" id="GO:0008716">
    <property type="term" value="F:D-alanine-D-alanine ligase activity"/>
    <property type="evidence" value="ECO:0007669"/>
    <property type="project" value="UniProtKB-UniRule"/>
</dbReference>
<dbReference type="PANTHER" id="PTHR23132">
    <property type="entry name" value="D-ALANINE--D-ALANINE LIGASE"/>
    <property type="match status" value="1"/>
</dbReference>
<dbReference type="InterPro" id="IPR011761">
    <property type="entry name" value="ATP-grasp"/>
</dbReference>
<dbReference type="Gene3D" id="3.40.50.20">
    <property type="match status" value="1"/>
</dbReference>
<dbReference type="GO" id="GO:0008360">
    <property type="term" value="P:regulation of cell shape"/>
    <property type="evidence" value="ECO:0007669"/>
    <property type="project" value="UniProtKB-KW"/>
</dbReference>
<dbReference type="NCBIfam" id="NF002528">
    <property type="entry name" value="PRK01966.1-4"/>
    <property type="match status" value="1"/>
</dbReference>
<dbReference type="AlphaFoldDB" id="A0A1G1XWG3"/>
<evidence type="ECO:0000256" key="5">
    <source>
        <dbReference type="ARBA" id="ARBA00022741"/>
    </source>
</evidence>
<comment type="subcellular location">
    <subcellularLocation>
        <location evidence="12">Cytoplasm</location>
    </subcellularLocation>
</comment>
<feature type="binding site" evidence="15">
    <location>
        <position position="325"/>
    </location>
    <ligand>
        <name>Mg(2+)</name>
        <dbReference type="ChEBI" id="CHEBI:18420"/>
        <label>1</label>
    </ligand>
</feature>
<dbReference type="Gene3D" id="3.30.1490.20">
    <property type="entry name" value="ATP-grasp fold, A domain"/>
    <property type="match status" value="1"/>
</dbReference>
<evidence type="ECO:0000256" key="2">
    <source>
        <dbReference type="ARBA" id="ARBA00010871"/>
    </source>
</evidence>
<evidence type="ECO:0000256" key="3">
    <source>
        <dbReference type="ARBA" id="ARBA00022598"/>
    </source>
</evidence>
<keyword evidence="8 12" id="KW-0133">Cell shape</keyword>
<dbReference type="InterPro" id="IPR000291">
    <property type="entry name" value="D-Ala_lig_Van_CS"/>
</dbReference>
<feature type="binding site" evidence="14">
    <location>
        <position position="147"/>
    </location>
    <ligand>
        <name>ATP</name>
        <dbReference type="ChEBI" id="CHEBI:30616"/>
    </ligand>
</feature>